<protein>
    <submittedName>
        <fullName evidence="2">IS200/IS605 family transposase</fullName>
    </submittedName>
</protein>
<dbReference type="PANTHER" id="PTHR33360">
    <property type="entry name" value="TRANSPOSASE FOR INSERTION SEQUENCE ELEMENT IS200"/>
    <property type="match status" value="1"/>
</dbReference>
<dbReference type="Gene3D" id="3.30.70.1290">
    <property type="entry name" value="Transposase IS200-like"/>
    <property type="match status" value="1"/>
</dbReference>
<organism evidence="2">
    <name type="scientific">Moorena producens (strain JHB)</name>
    <dbReference type="NCBI Taxonomy" id="1454205"/>
    <lineage>
        <taxon>Bacteria</taxon>
        <taxon>Bacillati</taxon>
        <taxon>Cyanobacteriota</taxon>
        <taxon>Cyanophyceae</taxon>
        <taxon>Coleofasciculales</taxon>
        <taxon>Coleofasciculaceae</taxon>
        <taxon>Moorena</taxon>
    </lineage>
</organism>
<dbReference type="PANTHER" id="PTHR33360:SF4">
    <property type="entry name" value="TRANSPOSASE IS200-LIKE PROTEIN"/>
    <property type="match status" value="1"/>
</dbReference>
<sequence length="83" mass="9862">MCHNCLTKEMLDSLVEILRDFLVKWQCTLLEFAGEGDHVHLLFEAHPTVELPQLIKNLKSVSARRIRSEYGDYLAKYYWKPYF</sequence>
<dbReference type="EMBL" id="CP017708">
    <property type="protein sequence ID" value="WAN69804.1"/>
    <property type="molecule type" value="Genomic_DNA"/>
</dbReference>
<reference evidence="2" key="2">
    <citation type="submission" date="2022-10" db="EMBL/GenBank/DDBJ databases">
        <authorList>
            <person name="Ngo T.-E."/>
        </authorList>
    </citation>
    <scope>NUCLEOTIDE SEQUENCE</scope>
    <source>
        <strain evidence="2">JHB</strain>
    </source>
</reference>
<dbReference type="NCBIfam" id="NF033573">
    <property type="entry name" value="transpos_IS200"/>
    <property type="match status" value="1"/>
</dbReference>
<feature type="domain" description="Transposase IS200-like" evidence="1">
    <location>
        <begin position="2"/>
        <end position="82"/>
    </location>
</feature>
<dbReference type="GO" id="GO:0006313">
    <property type="term" value="P:DNA transposition"/>
    <property type="evidence" value="ECO:0007669"/>
    <property type="project" value="InterPro"/>
</dbReference>
<dbReference type="SMART" id="SM01321">
    <property type="entry name" value="Y1_Tnp"/>
    <property type="match status" value="1"/>
</dbReference>
<dbReference type="GO" id="GO:0004803">
    <property type="term" value="F:transposase activity"/>
    <property type="evidence" value="ECO:0007669"/>
    <property type="project" value="InterPro"/>
</dbReference>
<dbReference type="Pfam" id="PF01797">
    <property type="entry name" value="Y1_Tnp"/>
    <property type="match status" value="1"/>
</dbReference>
<dbReference type="Proteomes" id="UP000176944">
    <property type="component" value="Chromosome"/>
</dbReference>
<accession>A0A9Q9SUC5</accession>
<gene>
    <name evidence="2" type="primary">tnpA</name>
    <name evidence="2" type="ORF">BJP36_31665</name>
</gene>
<dbReference type="InterPro" id="IPR002686">
    <property type="entry name" value="Transposase_17"/>
</dbReference>
<dbReference type="InterPro" id="IPR036515">
    <property type="entry name" value="Transposase_17_sf"/>
</dbReference>
<evidence type="ECO:0000259" key="1">
    <source>
        <dbReference type="SMART" id="SM01321"/>
    </source>
</evidence>
<proteinExistence type="predicted"/>
<name>A0A9Q9SUC5_MOOP1</name>
<reference evidence="2" key="1">
    <citation type="journal article" date="2017" name="Proc. Natl. Acad. Sci. U.S.A.">
        <title>Comparative genomics uncovers the prolific and distinctive metabolic potential of the cyanobacterial genus Moorea.</title>
        <authorList>
            <person name="Leao T."/>
            <person name="Castelao G."/>
            <person name="Korobeynikov A."/>
            <person name="Monroe E.A."/>
            <person name="Podell S."/>
            <person name="Glukhov E."/>
            <person name="Allen E.E."/>
            <person name="Gerwick W.H."/>
            <person name="Gerwick L."/>
        </authorList>
    </citation>
    <scope>NUCLEOTIDE SEQUENCE</scope>
    <source>
        <strain evidence="2">JHB</strain>
    </source>
</reference>
<evidence type="ECO:0000313" key="2">
    <source>
        <dbReference type="EMBL" id="WAN69804.1"/>
    </source>
</evidence>
<dbReference type="GO" id="GO:0003677">
    <property type="term" value="F:DNA binding"/>
    <property type="evidence" value="ECO:0007669"/>
    <property type="project" value="InterPro"/>
</dbReference>
<dbReference type="AlphaFoldDB" id="A0A9Q9SUC5"/>
<dbReference type="SUPFAM" id="SSF143422">
    <property type="entry name" value="Transposase IS200-like"/>
    <property type="match status" value="1"/>
</dbReference>